<dbReference type="InterPro" id="IPR039369">
    <property type="entry name" value="LacA-like"/>
</dbReference>
<keyword evidence="8" id="KW-1185">Reference proteome</keyword>
<gene>
    <name evidence="7" type="primary">lacA</name>
    <name evidence="7" type="ORF">ERS852385_01746</name>
</gene>
<dbReference type="SMART" id="SM01266">
    <property type="entry name" value="Mac"/>
    <property type="match status" value="1"/>
</dbReference>
<dbReference type="PANTHER" id="PTHR43017">
    <property type="entry name" value="GALACTOSIDE O-ACETYLTRANSFERASE"/>
    <property type="match status" value="1"/>
</dbReference>
<dbReference type="CDD" id="cd03357">
    <property type="entry name" value="LbH_MAT_GAT"/>
    <property type="match status" value="1"/>
</dbReference>
<evidence type="ECO:0000256" key="1">
    <source>
        <dbReference type="ARBA" id="ARBA00007274"/>
    </source>
</evidence>
<keyword evidence="2 5" id="KW-0808">Transferase</keyword>
<evidence type="ECO:0000313" key="8">
    <source>
        <dbReference type="Proteomes" id="UP000095546"/>
    </source>
</evidence>
<evidence type="ECO:0000256" key="4">
    <source>
        <dbReference type="ARBA" id="ARBA00023315"/>
    </source>
</evidence>
<dbReference type="EMBL" id="CYYU01000014">
    <property type="protein sequence ID" value="CUN93930.1"/>
    <property type="molecule type" value="Genomic_DNA"/>
</dbReference>
<protein>
    <recommendedName>
        <fullName evidence="5">Acetyltransferase</fullName>
        <ecNumber evidence="5">2.3.1.-</ecNumber>
    </recommendedName>
</protein>
<dbReference type="InterPro" id="IPR011004">
    <property type="entry name" value="Trimer_LpxA-like_sf"/>
</dbReference>
<proteinExistence type="inferred from homology"/>
<dbReference type="eggNOG" id="COG0110">
    <property type="taxonomic scope" value="Bacteria"/>
</dbReference>
<dbReference type="AlphaFoldDB" id="A0A174B2D6"/>
<dbReference type="PANTHER" id="PTHR43017:SF1">
    <property type="entry name" value="ACETYLTRANSFERASE YJL218W-RELATED"/>
    <property type="match status" value="1"/>
</dbReference>
<evidence type="ECO:0000256" key="3">
    <source>
        <dbReference type="ARBA" id="ARBA00022737"/>
    </source>
</evidence>
<evidence type="ECO:0000256" key="5">
    <source>
        <dbReference type="RuleBase" id="RU367021"/>
    </source>
</evidence>
<keyword evidence="3" id="KW-0677">Repeat</keyword>
<dbReference type="EC" id="2.3.1.-" evidence="5"/>
<sequence length="215" mass="24451">MSKVYDDMMNGEIYWPGDEKLMKQQLDCMEKLYDYNATRPHEWEKRQKLLKEMLAEVGEDCYIEPPLHANWGGHHLHLGKQVYANYNLTAVDDGEIFIGDYTMIGPNVTLATPNHPLAPELREKGYQYNLPIRIGKNVWLGAGVIVVPGVTIGDNTVIGAGSVVTRDIPAGVLAFGVPCRVQRELGERDWEFYHKGRRVPQELLKYRRPGKETQA</sequence>
<feature type="domain" description="Maltose/galactoside acetyltransferase" evidence="6">
    <location>
        <begin position="5"/>
        <end position="59"/>
    </location>
</feature>
<name>A0A174B2D6_9FIRM</name>
<dbReference type="InterPro" id="IPR001451">
    <property type="entry name" value="Hexapep"/>
</dbReference>
<dbReference type="GO" id="GO:0008870">
    <property type="term" value="F:galactoside O-acetyltransferase activity"/>
    <property type="evidence" value="ECO:0007669"/>
    <property type="project" value="TreeGrafter"/>
</dbReference>
<evidence type="ECO:0000256" key="2">
    <source>
        <dbReference type="ARBA" id="ARBA00022679"/>
    </source>
</evidence>
<dbReference type="SUPFAM" id="SSF51161">
    <property type="entry name" value="Trimeric LpxA-like enzymes"/>
    <property type="match status" value="1"/>
</dbReference>
<dbReference type="Proteomes" id="UP000095546">
    <property type="component" value="Unassembled WGS sequence"/>
</dbReference>
<dbReference type="STRING" id="187979.ERS852385_01746"/>
<dbReference type="Pfam" id="PF00132">
    <property type="entry name" value="Hexapep"/>
    <property type="match status" value="1"/>
</dbReference>
<accession>A0A174B2D6</accession>
<dbReference type="Gene3D" id="2.160.10.10">
    <property type="entry name" value="Hexapeptide repeat proteins"/>
    <property type="match status" value="1"/>
</dbReference>
<dbReference type="Pfam" id="PF12464">
    <property type="entry name" value="Mac"/>
    <property type="match status" value="1"/>
</dbReference>
<dbReference type="PROSITE" id="PS00101">
    <property type="entry name" value="HEXAPEP_TRANSFERASES"/>
    <property type="match status" value="1"/>
</dbReference>
<organism evidence="7 8">
    <name type="scientific">Mitsuokella jalaludinii</name>
    <dbReference type="NCBI Taxonomy" id="187979"/>
    <lineage>
        <taxon>Bacteria</taxon>
        <taxon>Bacillati</taxon>
        <taxon>Bacillota</taxon>
        <taxon>Negativicutes</taxon>
        <taxon>Selenomonadales</taxon>
        <taxon>Selenomonadaceae</taxon>
        <taxon>Mitsuokella</taxon>
    </lineage>
</organism>
<keyword evidence="4 5" id="KW-0012">Acyltransferase</keyword>
<comment type="similarity">
    <text evidence="1 5">Belongs to the transferase hexapeptide repeat family.</text>
</comment>
<dbReference type="InterPro" id="IPR018357">
    <property type="entry name" value="Hexapep_transf_CS"/>
</dbReference>
<dbReference type="FunFam" id="2.160.10.10:FF:000025">
    <property type="entry name" value="Hexapeptide-repeat containing-acetyltransferase"/>
    <property type="match status" value="1"/>
</dbReference>
<evidence type="ECO:0000259" key="6">
    <source>
        <dbReference type="SMART" id="SM01266"/>
    </source>
</evidence>
<evidence type="ECO:0000313" key="7">
    <source>
        <dbReference type="EMBL" id="CUN93930.1"/>
    </source>
</evidence>
<dbReference type="InterPro" id="IPR024688">
    <property type="entry name" value="Mac_dom"/>
</dbReference>
<reference evidence="7 8" key="1">
    <citation type="submission" date="2015-09" db="EMBL/GenBank/DDBJ databases">
        <authorList>
            <consortium name="Pathogen Informatics"/>
        </authorList>
    </citation>
    <scope>NUCLEOTIDE SEQUENCE [LARGE SCALE GENOMIC DNA]</scope>
    <source>
        <strain evidence="7 8">2789STDY5608828</strain>
    </source>
</reference>